<dbReference type="Pfam" id="PF13843">
    <property type="entry name" value="DDE_Tnp_1_7"/>
    <property type="match status" value="1"/>
</dbReference>
<dbReference type="RefSeq" id="XP_025421144.1">
    <property type="nucleotide sequence ID" value="XM_025565359.1"/>
</dbReference>
<accession>A0A8B8GD38</accession>
<dbReference type="InterPro" id="IPR029526">
    <property type="entry name" value="PGBD"/>
</dbReference>
<dbReference type="PANTHER" id="PTHR46599">
    <property type="entry name" value="PIGGYBAC TRANSPOSABLE ELEMENT-DERIVED PROTEIN 4"/>
    <property type="match status" value="1"/>
</dbReference>
<dbReference type="Proteomes" id="UP000694846">
    <property type="component" value="Unplaced"/>
</dbReference>
<dbReference type="AlphaFoldDB" id="A0A8B8GD38"/>
<keyword evidence="2" id="KW-1185">Reference proteome</keyword>
<dbReference type="PANTHER" id="PTHR46599:SF3">
    <property type="entry name" value="PIGGYBAC TRANSPOSABLE ELEMENT-DERIVED PROTEIN 4"/>
    <property type="match status" value="1"/>
</dbReference>
<evidence type="ECO:0000259" key="1">
    <source>
        <dbReference type="Pfam" id="PF13843"/>
    </source>
</evidence>
<dbReference type="OrthoDB" id="6628858at2759"/>
<evidence type="ECO:0000313" key="2">
    <source>
        <dbReference type="Proteomes" id="UP000694846"/>
    </source>
</evidence>
<reference evidence="3" key="1">
    <citation type="submission" date="2025-08" db="UniProtKB">
        <authorList>
            <consortium name="RefSeq"/>
        </authorList>
    </citation>
    <scope>IDENTIFICATION</scope>
    <source>
        <tissue evidence="3">Whole body</tissue>
    </source>
</reference>
<sequence length="272" mass="32156">MLFTNDLIELIVQETNLYAVEIFLASSGSVSTRISQWKDTTVEEIKIFLALRFHTGKIRTNRLEDYWKKSELFDLKFFRSHMSRNRFMLILRALHFSHFKSSNRLNKIENIENYFNKKMEEVYEPSKNLVLDESMVLFRGRLVFRQYIKNKTLKFYMLTESIGLVHRVMIYSGQGHDMSLDCCHTEYVVEKLMEGLFYSGRSLYMDNYYNSIKLAHNLLSKETYCTGTLRQNRKDNPKDITSIKLKVGERSVGKYTEKGVCVWLSGEIDVKY</sequence>
<name>A0A8B8GD38_9HEMI</name>
<feature type="domain" description="PiggyBac transposable element-derived protein" evidence="1">
    <location>
        <begin position="1"/>
        <end position="264"/>
    </location>
</feature>
<dbReference type="GeneID" id="112691207"/>
<proteinExistence type="predicted"/>
<organism evidence="2 3">
    <name type="scientific">Sipha flava</name>
    <name type="common">yellow sugarcane aphid</name>
    <dbReference type="NCBI Taxonomy" id="143950"/>
    <lineage>
        <taxon>Eukaryota</taxon>
        <taxon>Metazoa</taxon>
        <taxon>Ecdysozoa</taxon>
        <taxon>Arthropoda</taxon>
        <taxon>Hexapoda</taxon>
        <taxon>Insecta</taxon>
        <taxon>Pterygota</taxon>
        <taxon>Neoptera</taxon>
        <taxon>Paraneoptera</taxon>
        <taxon>Hemiptera</taxon>
        <taxon>Sternorrhyncha</taxon>
        <taxon>Aphidomorpha</taxon>
        <taxon>Aphidoidea</taxon>
        <taxon>Aphididae</taxon>
        <taxon>Sipha</taxon>
    </lineage>
</organism>
<protein>
    <submittedName>
        <fullName evidence="3">PiggyBac transposable element-derived protein 4-like</fullName>
    </submittedName>
</protein>
<evidence type="ECO:0000313" key="3">
    <source>
        <dbReference type="RefSeq" id="XP_025421144.1"/>
    </source>
</evidence>
<gene>
    <name evidence="3" type="primary">LOC112691207</name>
</gene>